<keyword evidence="1" id="KW-0519">Myristate</keyword>
<dbReference type="AlphaFoldDB" id="A0A4X2L9A0"/>
<sequence length="78" mass="8961">MGLCLPCLGDGPQDLPDVEDRRLKLAEAAERRQRVFISRNFKSAFCRREEEKGKNGKTVGQILSSFCRWQTLSGINWF</sequence>
<dbReference type="GO" id="GO:1904293">
    <property type="term" value="P:negative regulation of ERAD pathway"/>
    <property type="evidence" value="ECO:0007669"/>
    <property type="project" value="TreeGrafter"/>
</dbReference>
<reference evidence="4" key="3">
    <citation type="submission" date="2025-09" db="UniProtKB">
        <authorList>
            <consortium name="Ensembl"/>
        </authorList>
    </citation>
    <scope>IDENTIFICATION</scope>
</reference>
<evidence type="ECO:0000313" key="4">
    <source>
        <dbReference type="Ensembl" id="ENSVURP00010017597.1"/>
    </source>
</evidence>
<keyword evidence="3" id="KW-0449">Lipoprotein</keyword>
<protein>
    <recommendedName>
        <fullName evidence="6">Small VCP interacting protein</fullName>
    </recommendedName>
</protein>
<dbReference type="InterPro" id="IPR055366">
    <property type="entry name" value="SVIP_metazoa"/>
</dbReference>
<dbReference type="InterPro" id="IPR031632">
    <property type="entry name" value="SVIP"/>
</dbReference>
<dbReference type="Ensembl" id="ENSVURT00010019976.1">
    <property type="protein sequence ID" value="ENSVURP00010017597.1"/>
    <property type="gene ID" value="ENSVURG00010013427.1"/>
</dbReference>
<keyword evidence="2" id="KW-0564">Palmitate</keyword>
<evidence type="ECO:0000256" key="2">
    <source>
        <dbReference type="ARBA" id="ARBA00023139"/>
    </source>
</evidence>
<organism evidence="4 5">
    <name type="scientific">Vombatus ursinus</name>
    <name type="common">Common wombat</name>
    <dbReference type="NCBI Taxonomy" id="29139"/>
    <lineage>
        <taxon>Eukaryota</taxon>
        <taxon>Metazoa</taxon>
        <taxon>Chordata</taxon>
        <taxon>Craniata</taxon>
        <taxon>Vertebrata</taxon>
        <taxon>Euteleostomi</taxon>
        <taxon>Mammalia</taxon>
        <taxon>Metatheria</taxon>
        <taxon>Diprotodontia</taxon>
        <taxon>Vombatidae</taxon>
        <taxon>Vombatus</taxon>
    </lineage>
</organism>
<keyword evidence="5" id="KW-1185">Reference proteome</keyword>
<evidence type="ECO:0000313" key="5">
    <source>
        <dbReference type="Proteomes" id="UP000314987"/>
    </source>
</evidence>
<proteinExistence type="predicted"/>
<dbReference type="Pfam" id="PF15811">
    <property type="entry name" value="SVIP"/>
    <property type="match status" value="1"/>
</dbReference>
<dbReference type="OMA" id="AFCRREE"/>
<evidence type="ECO:0008006" key="6">
    <source>
        <dbReference type="Google" id="ProtNLM"/>
    </source>
</evidence>
<dbReference type="GeneTree" id="ENSGT00970000197800"/>
<dbReference type="GO" id="GO:1904240">
    <property type="term" value="P:negative regulation of VCP-NPL4-UFD1 AAA ATPase complex assembly"/>
    <property type="evidence" value="ECO:0007669"/>
    <property type="project" value="TreeGrafter"/>
</dbReference>
<evidence type="ECO:0000256" key="3">
    <source>
        <dbReference type="ARBA" id="ARBA00023288"/>
    </source>
</evidence>
<dbReference type="PANTHER" id="PTHR35269:SF1">
    <property type="entry name" value="SMALL VCP_P97-INTERACTING PROTEIN"/>
    <property type="match status" value="1"/>
</dbReference>
<evidence type="ECO:0000256" key="1">
    <source>
        <dbReference type="ARBA" id="ARBA00022707"/>
    </source>
</evidence>
<reference evidence="4" key="2">
    <citation type="submission" date="2025-08" db="UniProtKB">
        <authorList>
            <consortium name="Ensembl"/>
        </authorList>
    </citation>
    <scope>IDENTIFICATION</scope>
</reference>
<dbReference type="GO" id="GO:0005789">
    <property type="term" value="C:endoplasmic reticulum membrane"/>
    <property type="evidence" value="ECO:0007669"/>
    <property type="project" value="TreeGrafter"/>
</dbReference>
<accession>A0A4X2L9A0</accession>
<dbReference type="PANTHER" id="PTHR35269">
    <property type="entry name" value="SMALL VCP/P97-INTERACTING PROTEIN"/>
    <property type="match status" value="1"/>
</dbReference>
<reference evidence="5" key="1">
    <citation type="submission" date="2018-12" db="EMBL/GenBank/DDBJ databases">
        <authorList>
            <person name="Yazar S."/>
        </authorList>
    </citation>
    <scope>NUCLEOTIDE SEQUENCE [LARGE SCALE GENOMIC DNA]</scope>
</reference>
<dbReference type="Proteomes" id="UP000314987">
    <property type="component" value="Unassembled WGS sequence"/>
</dbReference>
<dbReference type="GO" id="GO:1904153">
    <property type="term" value="P:negative regulation of retrograde protein transport, ER to cytosol"/>
    <property type="evidence" value="ECO:0007669"/>
    <property type="project" value="TreeGrafter"/>
</dbReference>
<name>A0A4X2L9A0_VOMUR</name>
<dbReference type="GO" id="GO:0010508">
    <property type="term" value="P:positive regulation of autophagy"/>
    <property type="evidence" value="ECO:0007669"/>
    <property type="project" value="TreeGrafter"/>
</dbReference>